<feature type="transmembrane region" description="Helical" evidence="10">
    <location>
        <begin position="130"/>
        <end position="147"/>
    </location>
</feature>
<dbReference type="PANTHER" id="PTHR31064">
    <property type="entry name" value="POTASSIUM TRANSPORT PROTEIN DDB_G0292412-RELATED"/>
    <property type="match status" value="1"/>
</dbReference>
<comment type="subcellular location">
    <subcellularLocation>
        <location evidence="1">Membrane</location>
        <topology evidence="1">Multi-pass membrane protein</topology>
    </subcellularLocation>
</comment>
<keyword evidence="8 10" id="KW-0406">Ion transport</keyword>
<evidence type="ECO:0000256" key="4">
    <source>
        <dbReference type="ARBA" id="ARBA00022538"/>
    </source>
</evidence>
<organism evidence="12 13">
    <name type="scientific">Rhodotorula taiwanensis</name>
    <dbReference type="NCBI Taxonomy" id="741276"/>
    <lineage>
        <taxon>Eukaryota</taxon>
        <taxon>Fungi</taxon>
        <taxon>Dikarya</taxon>
        <taxon>Basidiomycota</taxon>
        <taxon>Pucciniomycotina</taxon>
        <taxon>Microbotryomycetes</taxon>
        <taxon>Sporidiobolales</taxon>
        <taxon>Sporidiobolaceae</taxon>
        <taxon>Rhodotorula</taxon>
    </lineage>
</organism>
<evidence type="ECO:0000256" key="6">
    <source>
        <dbReference type="ARBA" id="ARBA00022958"/>
    </source>
</evidence>
<feature type="transmembrane region" description="Helical" evidence="10">
    <location>
        <begin position="591"/>
        <end position="611"/>
    </location>
</feature>
<dbReference type="GO" id="GO:0140107">
    <property type="term" value="F:high-affinity potassium ion transmembrane transporter activity"/>
    <property type="evidence" value="ECO:0007669"/>
    <property type="project" value="TreeGrafter"/>
</dbReference>
<name>A0A2S5BF05_9BASI</name>
<keyword evidence="9 10" id="KW-0472">Membrane</keyword>
<sequence length="1000" mass="111442">MARQHLAMQRHPSTAVQVPRFLSKSSLWRRFSAFCGRHLNFYRIHLLWFTFVPLIASAIFYASNGPSPENKIAYIDCLYMCVSAICVTGLSTVLFVNLTVWQEVILGVSLLCILLWSGEDVSSRSLLAQFLMLIGGISFVSIIVLGIRRQFFKNKFDYLVRHDAEARERVNEVGAAEAAREGREYKAFDSAHGPKRFPYFGSHHHSRKSGAAPTESTRRTESGTVDGDRTLTAGQNRRYERKRDGRLRPDMIRRVDDPVRVNEMSNAGWLGGRPISAEPEAAVMSRRPREASAGSVEAGGDVAPQESALSDAEDDMPAGILQSGGEARSHGVVQIGEQPQIVRHATGRQELAVDRTRTIEFRETNEPDVRRRANRSQPAHEMQFAPARRRPSRSSIQDHELGARTLTRTATIDQTAMESGFGGFPNPLRAAAALAKEKIPLVRNTFGRDASMPRTTTMISTHSRGETTVAGTQYDRSGAVKPVSYISFDALVGRNSRFHALTKAQQEELGGIEYRALTLLIKIVICYWAGLQLFAITMLAPYLTYVNRWSTVIRDVDANPTWFTFFQYISSYSNTGLSLVDASLVPFQQCYFLVFFQGMLILAGNTAYPVLWTMSKLAPKRSQSRETLQFLLDHPRRCFIYLFPSHQTWFLVFLLIVLNSIDWVAFEVLDIGTPQIEAIPVGTRIFDGLFQAVAVRSAGFAIVNIGAVAPALQLLYVIMMYIAVYPIAVSIRSTNVYEEKSMGVYDEDFDEDDDEVESRFRKSPSATGYIGYHARKQLAFDLWWLALAVWLICIIERGAINSGDLPEVNVFSVIFEVVSAYGNVGLSLGNNTNAASLSYTFRTLAKLVVIAVMIRGRHRGLPVAIDRAVLLPAELERHNDDITTRSSLETMEARARARRGSMASVARSMQDEPRLHALERTASRTSWFQDERSQGGADTIRARDIALEEKAPRPTEADASDEKIATDSTASDATSSAGEKQGGPDVEAHCTQNRDQVGWR</sequence>
<gene>
    <name evidence="12" type="ORF">BMF94_1573</name>
</gene>
<dbReference type="STRING" id="741276.A0A2S5BF05"/>
<feature type="compositionally biased region" description="Low complexity" evidence="11">
    <location>
        <begin position="966"/>
        <end position="977"/>
    </location>
</feature>
<evidence type="ECO:0000256" key="3">
    <source>
        <dbReference type="ARBA" id="ARBA00022448"/>
    </source>
</evidence>
<dbReference type="GO" id="GO:0005886">
    <property type="term" value="C:plasma membrane"/>
    <property type="evidence" value="ECO:0007669"/>
    <property type="project" value="InterPro"/>
</dbReference>
<dbReference type="InterPro" id="IPR015958">
    <property type="entry name" value="Trk1_fungi"/>
</dbReference>
<dbReference type="AlphaFoldDB" id="A0A2S5BF05"/>
<dbReference type="GO" id="GO:1990573">
    <property type="term" value="P:potassium ion import across plasma membrane"/>
    <property type="evidence" value="ECO:0007669"/>
    <property type="project" value="TreeGrafter"/>
</dbReference>
<dbReference type="PANTHER" id="PTHR31064:SF30">
    <property type="entry name" value="HIGH-AFFINITY POTASSIUM TRANSPORT PROTEIN-RELATED"/>
    <property type="match status" value="1"/>
</dbReference>
<evidence type="ECO:0000313" key="12">
    <source>
        <dbReference type="EMBL" id="POY75345.1"/>
    </source>
</evidence>
<dbReference type="InterPro" id="IPR003445">
    <property type="entry name" value="Cat_transpt"/>
</dbReference>
<dbReference type="Pfam" id="PF02386">
    <property type="entry name" value="TrkH"/>
    <property type="match status" value="1"/>
</dbReference>
<feature type="transmembrane region" description="Helical" evidence="10">
    <location>
        <begin position="698"/>
        <end position="724"/>
    </location>
</feature>
<feature type="transmembrane region" description="Helical" evidence="10">
    <location>
        <begin position="519"/>
        <end position="543"/>
    </location>
</feature>
<evidence type="ECO:0000256" key="11">
    <source>
        <dbReference type="SAM" id="MobiDB-lite"/>
    </source>
</evidence>
<feature type="compositionally biased region" description="Basic and acidic residues" evidence="11">
    <location>
        <begin position="216"/>
        <end position="229"/>
    </location>
</feature>
<evidence type="ECO:0000256" key="1">
    <source>
        <dbReference type="ARBA" id="ARBA00004141"/>
    </source>
</evidence>
<dbReference type="InterPro" id="IPR004773">
    <property type="entry name" value="K/Na_transp_Trk1/HKT1"/>
</dbReference>
<evidence type="ECO:0000256" key="5">
    <source>
        <dbReference type="ARBA" id="ARBA00022692"/>
    </source>
</evidence>
<feature type="region of interest" description="Disordered" evidence="11">
    <location>
        <begin position="882"/>
        <end position="1000"/>
    </location>
</feature>
<keyword evidence="13" id="KW-1185">Reference proteome</keyword>
<evidence type="ECO:0000313" key="13">
    <source>
        <dbReference type="Proteomes" id="UP000237144"/>
    </source>
</evidence>
<evidence type="ECO:0000256" key="2">
    <source>
        <dbReference type="ARBA" id="ARBA00009137"/>
    </source>
</evidence>
<keyword evidence="7 10" id="KW-1133">Transmembrane helix</keyword>
<keyword evidence="3 10" id="KW-0813">Transport</keyword>
<feature type="compositionally biased region" description="Basic and acidic residues" evidence="11">
    <location>
        <begin position="909"/>
        <end position="922"/>
    </location>
</feature>
<dbReference type="PIRSF" id="PIRSF002450">
    <property type="entry name" value="K+_transpter_TRK"/>
    <property type="match status" value="1"/>
</dbReference>
<feature type="compositionally biased region" description="Polar residues" evidence="11">
    <location>
        <begin position="990"/>
        <end position="1000"/>
    </location>
</feature>
<feature type="compositionally biased region" description="Basic and acidic residues" evidence="11">
    <location>
        <begin position="940"/>
        <end position="965"/>
    </location>
</feature>
<feature type="region of interest" description="Disordered" evidence="11">
    <location>
        <begin position="199"/>
        <end position="244"/>
    </location>
</feature>
<dbReference type="InterPro" id="IPR051143">
    <property type="entry name" value="TrkH_K-transport"/>
</dbReference>
<feature type="transmembrane region" description="Helical" evidence="10">
    <location>
        <begin position="39"/>
        <end position="60"/>
    </location>
</feature>
<feature type="transmembrane region" description="Helical" evidence="10">
    <location>
        <begin position="638"/>
        <end position="658"/>
    </location>
</feature>
<accession>A0A2S5BF05</accession>
<dbReference type="NCBIfam" id="TIGR00934">
    <property type="entry name" value="2a38euk"/>
    <property type="match status" value="1"/>
</dbReference>
<evidence type="ECO:0000256" key="10">
    <source>
        <dbReference type="PIRNR" id="PIRNR002450"/>
    </source>
</evidence>
<feature type="region of interest" description="Disordered" evidence="11">
    <location>
        <begin position="367"/>
        <end position="398"/>
    </location>
</feature>
<evidence type="ECO:0000256" key="8">
    <source>
        <dbReference type="ARBA" id="ARBA00023065"/>
    </source>
</evidence>
<dbReference type="EMBL" id="PJQD01000017">
    <property type="protein sequence ID" value="POY75345.1"/>
    <property type="molecule type" value="Genomic_DNA"/>
</dbReference>
<protein>
    <recommendedName>
        <fullName evidence="10">Potassium transport protein</fullName>
    </recommendedName>
</protein>
<feature type="region of interest" description="Disordered" evidence="11">
    <location>
        <begin position="286"/>
        <end position="305"/>
    </location>
</feature>
<keyword evidence="6 10" id="KW-0630">Potassium</keyword>
<dbReference type="OrthoDB" id="9999863at2759"/>
<dbReference type="Proteomes" id="UP000237144">
    <property type="component" value="Unassembled WGS sequence"/>
</dbReference>
<dbReference type="GO" id="GO:0030007">
    <property type="term" value="P:intracellular potassium ion homeostasis"/>
    <property type="evidence" value="ECO:0007669"/>
    <property type="project" value="UniProtKB-UniRule"/>
</dbReference>
<proteinExistence type="inferred from homology"/>
<comment type="caution">
    <text evidence="12">The sequence shown here is derived from an EMBL/GenBank/DDBJ whole genome shotgun (WGS) entry which is preliminary data.</text>
</comment>
<comment type="similarity">
    <text evidence="2 10">Belongs to the TrkH potassium transport family.</text>
</comment>
<keyword evidence="4 10" id="KW-0633">Potassium transport</keyword>
<evidence type="ECO:0000256" key="9">
    <source>
        <dbReference type="ARBA" id="ARBA00023136"/>
    </source>
</evidence>
<keyword evidence="5 10" id="KW-0812">Transmembrane</keyword>
<feature type="transmembrane region" description="Helical" evidence="10">
    <location>
        <begin position="100"/>
        <end position="118"/>
    </location>
</feature>
<feature type="transmembrane region" description="Helical" evidence="10">
    <location>
        <begin position="72"/>
        <end position="93"/>
    </location>
</feature>
<reference evidence="12 13" key="1">
    <citation type="journal article" date="2018" name="Front. Microbiol.">
        <title>Prospects for Fungal Bioremediation of Acidic Radioactive Waste Sites: Characterization and Genome Sequence of Rhodotorula taiwanensis MD1149.</title>
        <authorList>
            <person name="Tkavc R."/>
            <person name="Matrosova V.Y."/>
            <person name="Grichenko O.E."/>
            <person name="Gostincar C."/>
            <person name="Volpe R.P."/>
            <person name="Klimenkova P."/>
            <person name="Gaidamakova E.K."/>
            <person name="Zhou C.E."/>
            <person name="Stewart B.J."/>
            <person name="Lyman M.G."/>
            <person name="Malfatti S.A."/>
            <person name="Rubinfeld B."/>
            <person name="Courtot M."/>
            <person name="Singh J."/>
            <person name="Dalgard C.L."/>
            <person name="Hamilton T."/>
            <person name="Frey K.G."/>
            <person name="Gunde-Cimerman N."/>
            <person name="Dugan L."/>
            <person name="Daly M.J."/>
        </authorList>
    </citation>
    <scope>NUCLEOTIDE SEQUENCE [LARGE SCALE GENOMIC DNA]</scope>
    <source>
        <strain evidence="12 13">MD1149</strain>
    </source>
</reference>
<evidence type="ECO:0000256" key="7">
    <source>
        <dbReference type="ARBA" id="ARBA00022989"/>
    </source>
</evidence>